<feature type="compositionally biased region" description="Basic and acidic residues" evidence="3">
    <location>
        <begin position="132"/>
        <end position="142"/>
    </location>
</feature>
<evidence type="ECO:0000256" key="1">
    <source>
        <dbReference type="ARBA" id="ARBA00022618"/>
    </source>
</evidence>
<reference evidence="5 6" key="1">
    <citation type="submission" date="2018-06" db="EMBL/GenBank/DDBJ databases">
        <title>A transcriptomic atlas of mushroom development highlights an independent origin of complex multicellularity.</title>
        <authorList>
            <consortium name="DOE Joint Genome Institute"/>
            <person name="Krizsan K."/>
            <person name="Almasi E."/>
            <person name="Merenyi Z."/>
            <person name="Sahu N."/>
            <person name="Viragh M."/>
            <person name="Koszo T."/>
            <person name="Mondo S."/>
            <person name="Kiss B."/>
            <person name="Balint B."/>
            <person name="Kues U."/>
            <person name="Barry K."/>
            <person name="Hegedus J.C."/>
            <person name="Henrissat B."/>
            <person name="Johnson J."/>
            <person name="Lipzen A."/>
            <person name="Ohm R."/>
            <person name="Nagy I."/>
            <person name="Pangilinan J."/>
            <person name="Yan J."/>
            <person name="Xiong Y."/>
            <person name="Grigoriev I.V."/>
            <person name="Hibbett D.S."/>
            <person name="Nagy L.G."/>
        </authorList>
    </citation>
    <scope>NUCLEOTIDE SEQUENCE [LARGE SCALE GENOMIC DNA]</scope>
    <source>
        <strain evidence="5 6">SZMC22713</strain>
    </source>
</reference>
<dbReference type="GO" id="GO:0051301">
    <property type="term" value="P:cell division"/>
    <property type="evidence" value="ECO:0007669"/>
    <property type="project" value="UniProtKB-KW"/>
</dbReference>
<organism evidence="5 6">
    <name type="scientific">Rickenella mellea</name>
    <dbReference type="NCBI Taxonomy" id="50990"/>
    <lineage>
        <taxon>Eukaryota</taxon>
        <taxon>Fungi</taxon>
        <taxon>Dikarya</taxon>
        <taxon>Basidiomycota</taxon>
        <taxon>Agaricomycotina</taxon>
        <taxon>Agaricomycetes</taxon>
        <taxon>Hymenochaetales</taxon>
        <taxon>Rickenellaceae</taxon>
        <taxon>Rickenella</taxon>
    </lineage>
</organism>
<dbReference type="SMART" id="SM00233">
    <property type="entry name" value="PH"/>
    <property type="match status" value="1"/>
</dbReference>
<feature type="compositionally biased region" description="Basic and acidic residues" evidence="3">
    <location>
        <begin position="206"/>
        <end position="220"/>
    </location>
</feature>
<name>A0A4Y7Q7G7_9AGAM</name>
<feature type="compositionally biased region" description="Basic and acidic residues" evidence="3">
    <location>
        <begin position="496"/>
        <end position="511"/>
    </location>
</feature>
<dbReference type="InterPro" id="IPR052007">
    <property type="entry name" value="Bud4"/>
</dbReference>
<evidence type="ECO:0000256" key="2">
    <source>
        <dbReference type="ARBA" id="ARBA00023306"/>
    </source>
</evidence>
<dbReference type="EMBL" id="ML170172">
    <property type="protein sequence ID" value="TDL23072.1"/>
    <property type="molecule type" value="Genomic_DNA"/>
</dbReference>
<protein>
    <recommendedName>
        <fullName evidence="4">PH domain-containing protein</fullName>
    </recommendedName>
</protein>
<feature type="region of interest" description="Disordered" evidence="3">
    <location>
        <begin position="578"/>
        <end position="687"/>
    </location>
</feature>
<feature type="compositionally biased region" description="Low complexity" evidence="3">
    <location>
        <begin position="792"/>
        <end position="815"/>
    </location>
</feature>
<feature type="region of interest" description="Disordered" evidence="3">
    <location>
        <begin position="1"/>
        <end position="297"/>
    </location>
</feature>
<dbReference type="InterPro" id="IPR011993">
    <property type="entry name" value="PH-like_dom_sf"/>
</dbReference>
<feature type="region of interest" description="Disordered" evidence="3">
    <location>
        <begin position="391"/>
        <end position="539"/>
    </location>
</feature>
<dbReference type="STRING" id="50990.A0A4Y7Q7G7"/>
<evidence type="ECO:0000313" key="6">
    <source>
        <dbReference type="Proteomes" id="UP000294933"/>
    </source>
</evidence>
<evidence type="ECO:0000256" key="3">
    <source>
        <dbReference type="SAM" id="MobiDB-lite"/>
    </source>
</evidence>
<evidence type="ECO:0000313" key="5">
    <source>
        <dbReference type="EMBL" id="TDL23072.1"/>
    </source>
</evidence>
<gene>
    <name evidence="5" type="ORF">BD410DRAFT_769511</name>
</gene>
<feature type="compositionally biased region" description="Basic and acidic residues" evidence="3">
    <location>
        <begin position="998"/>
        <end position="1009"/>
    </location>
</feature>
<feature type="compositionally biased region" description="Basic and acidic residues" evidence="3">
    <location>
        <begin position="896"/>
        <end position="931"/>
    </location>
</feature>
<keyword evidence="2" id="KW-0131">Cell cycle</keyword>
<feature type="compositionally biased region" description="Basic and acidic residues" evidence="3">
    <location>
        <begin position="36"/>
        <end position="50"/>
    </location>
</feature>
<feature type="compositionally biased region" description="Polar residues" evidence="3">
    <location>
        <begin position="279"/>
        <end position="288"/>
    </location>
</feature>
<dbReference type="SUPFAM" id="SSF50729">
    <property type="entry name" value="PH domain-like"/>
    <property type="match status" value="1"/>
</dbReference>
<dbReference type="PANTHER" id="PTHR36100">
    <property type="entry name" value="BUD SITE SELECTION PROTEIN 4"/>
    <property type="match status" value="1"/>
</dbReference>
<dbReference type="OrthoDB" id="2123378at2759"/>
<feature type="region of interest" description="Disordered" evidence="3">
    <location>
        <begin position="974"/>
        <end position="1037"/>
    </location>
</feature>
<feature type="region of interest" description="Disordered" evidence="3">
    <location>
        <begin position="309"/>
        <end position="341"/>
    </location>
</feature>
<dbReference type="Gene3D" id="2.30.29.30">
    <property type="entry name" value="Pleckstrin-homology domain (PH domain)/Phosphotyrosine-binding domain (PTB)"/>
    <property type="match status" value="1"/>
</dbReference>
<feature type="compositionally biased region" description="Polar residues" evidence="3">
    <location>
        <begin position="244"/>
        <end position="268"/>
    </location>
</feature>
<dbReference type="PROSITE" id="PS50003">
    <property type="entry name" value="PH_DOMAIN"/>
    <property type="match status" value="1"/>
</dbReference>
<keyword evidence="1" id="KW-0132">Cell division</keyword>
<dbReference type="Proteomes" id="UP000294933">
    <property type="component" value="Unassembled WGS sequence"/>
</dbReference>
<feature type="compositionally biased region" description="Polar residues" evidence="3">
    <location>
        <begin position="68"/>
        <end position="91"/>
    </location>
</feature>
<feature type="compositionally biased region" description="Low complexity" evidence="3">
    <location>
        <begin position="92"/>
        <end position="110"/>
    </location>
</feature>
<feature type="compositionally biased region" description="Acidic residues" evidence="3">
    <location>
        <begin position="593"/>
        <end position="603"/>
    </location>
</feature>
<feature type="compositionally biased region" description="Low complexity" evidence="3">
    <location>
        <begin position="51"/>
        <end position="60"/>
    </location>
</feature>
<sequence length="1679" mass="184019">MPPSPGFRPHNDAMKGTILRESTAGWSNAVSPLRIAKRDSVTTAHNDDAQQQHPQQKQQQGGKVLPRRSSNSYKHVMTNNLVSKSPFKSQIPTSSTRSAAQSSRVSQSPSPRKISGEKRPRPESLVSQAEAETAHRTRELGFKRRQSKAFQHIIEKEPVTKSPFRQRVVSPPAPGAAVPIPITLPRHNLSSFNMNTDDDTTSIDSEASKENKYSYKHDVFDSPPPVPPPKDKTTEMSPLRPLTPQHQRNSASPMPSSFQISPTRSSLVSKKRLLGPRSRSVSNSPSDTPTRRERRVTFNERCNVVEFDRESHEDVSFTTADEDEGGGHHREDDENDGEDSLDSLVNSTVILPSTTDNNAHSPNNTMLLGDMDFMGSNDNSISGLVDSMLQEVSAHHERPDSPLTPTHTLSFLNPIHNHNHPTQSADGSGSILDADLLVKGGTEGGVPHGRTHHAERAREERERKRRQFQEAILEEADETVRHDSFGEGSGPGEEWGEGREKESTQRERGDEGKEDGDEPSFSSIELSTPPKTPARNAVNARLRDASFGAGSVNVTAIKLTDNSTTSFSSASNVTAINLGAIPNTTKHDKHDFDEEDDEEDEEAQIDKDVRMLPPTPSPAKRTVHSGGNAPRSKEAPDGLVPRFDLNLSGTRNGRERDDLEDPFGKPTPPRDHKDNDKIVSSAKHNQDAGKFKLELDFDVSHASIASFHEFPSPPQLSKPAPAPARTLPTITGNTGTMANTTTDLHTATAHKSTSASLTASNSAGSSELEVGRGESFAVDGDGDIDMPGSFNTTRLSASSSQLQSQSQSTLNTSSSARIDTPPVSCTKLNTAGLVGSGSQASIASSGTSNSGRSPRISREDVKRRVEMQRGASASPIRVQQQQVDTERPMSPLESPLLRKPEGNAREPVTERLRKAVDQPEPNAKEQERAVEAKPSSTTMTNGMHHLPEIFDFGQPGVEIADMRSALDRLVDDVNRDTGGTASVGGGNSFRLSQSKTRHGADKGKKRAEEVDLETPDISMADTEATEETEDEDSMDIDGPGVIVKAEHARKAVARANTAPALGLSLPSSFDLNPQPVSRVASAASTFAPAVPSKDTTSHDTDAIKMREEQIREHRRRAKAKEMGEFMPPRRDSGGNLMEFDTSGELKGVKAMRLGVGRPSARRSLSTGVAEDLMSAQPGAQRRVSALMNQRGGVLGMPIEDAEDPLSDSIERALRKYDDGADKMTYQLREREGTIYASSSQEETVSHMSRVGDIDSGKAWRPVRRPSDMNEYSRQIREYRSQEKPGKAHGKVFVKVLGVKNLVVPLPYQPTVFTCTLNNGIHFVTTPESQLTRDSRIEQEFELIEHGKLEFTLTLKVRKDPHIAAQFKAVAPAAPPPPQIAAPQSSTRGGMRSFFGGNSKKSKQISQQMAPPAGPARIEENLARYLKPDGTLARAFISFKEIASRCDTRLFETSYQLIGQRLEGSGVMAPRPIGEIVLQVFRLPPLPGIPPDQLPQSLEECHRGLRHINWHKVTYHEGTLTQLGGDCTTWRRRQLRVIGANLVAFNDVTKKATATIDLKKAITVEDDQAIRGEGARSPASATTARSTRDIDDFDGIYGVERSFRLIFPHGQEIAFFADTDEEKTRWLEVFRALVGRIPPNPLWAELIWQRQDELARNALARRGTGQLHSTLPQRPESRQR</sequence>
<feature type="compositionally biased region" description="Basic and acidic residues" evidence="3">
    <location>
        <begin position="668"/>
        <end position="677"/>
    </location>
</feature>
<accession>A0A4Y7Q7G7</accession>
<feature type="compositionally biased region" description="Low complexity" evidence="3">
    <location>
        <begin position="752"/>
        <end position="766"/>
    </location>
</feature>
<evidence type="ECO:0000259" key="4">
    <source>
        <dbReference type="PROSITE" id="PS50003"/>
    </source>
</evidence>
<keyword evidence="6" id="KW-1185">Reference proteome</keyword>
<dbReference type="PANTHER" id="PTHR36100:SF1">
    <property type="entry name" value="BUD SITE SELECTION PROTEIN 4"/>
    <property type="match status" value="1"/>
</dbReference>
<feature type="region of interest" description="Disordered" evidence="3">
    <location>
        <begin position="1660"/>
        <end position="1679"/>
    </location>
</feature>
<feature type="compositionally biased region" description="Basic and acidic residues" evidence="3">
    <location>
        <begin position="452"/>
        <end position="462"/>
    </location>
</feature>
<dbReference type="InterPro" id="IPR001849">
    <property type="entry name" value="PH_domain"/>
</dbReference>
<feature type="compositionally biased region" description="Basic and acidic residues" evidence="3">
    <location>
        <begin position="856"/>
        <end position="867"/>
    </location>
</feature>
<feature type="compositionally biased region" description="Low complexity" evidence="3">
    <location>
        <begin position="836"/>
        <end position="853"/>
    </location>
</feature>
<dbReference type="GO" id="GO:0005525">
    <property type="term" value="F:GTP binding"/>
    <property type="evidence" value="ECO:0007669"/>
    <property type="project" value="TreeGrafter"/>
</dbReference>
<feature type="region of interest" description="Disordered" evidence="3">
    <location>
        <begin position="1373"/>
        <end position="1412"/>
    </location>
</feature>
<feature type="domain" description="PH" evidence="4">
    <location>
        <begin position="1512"/>
        <end position="1634"/>
    </location>
</feature>
<feature type="region of interest" description="Disordered" evidence="3">
    <location>
        <begin position="746"/>
        <end position="949"/>
    </location>
</feature>
<feature type="compositionally biased region" description="Acidic residues" evidence="3">
    <location>
        <begin position="1023"/>
        <end position="1035"/>
    </location>
</feature>
<dbReference type="VEuPathDB" id="FungiDB:BD410DRAFT_769511"/>
<proteinExistence type="predicted"/>